<dbReference type="AlphaFoldDB" id="A0A3N4YM39"/>
<evidence type="ECO:0000313" key="4">
    <source>
        <dbReference type="Proteomes" id="UP000280501"/>
    </source>
</evidence>
<comment type="caution">
    <text evidence="3">The sequence shown here is derived from an EMBL/GenBank/DDBJ whole genome shotgun (WGS) entry which is preliminary data.</text>
</comment>
<keyword evidence="4" id="KW-1185">Reference proteome</keyword>
<sequence>MLKRLLATMVGAVLLASGSLPTAVADLPDGCQEIVNPDGSVEVICDEPGGPGGGGDPGGDNGGTGRTCEFKGDEIECTSDYGSWDGRCYVRVADPQPPKDSSYWEGNEDGVIIECTPYTCIDVVDVNSCQGHSYQWAPNPPSAPQASPEELARRAVAAMNLTMGDIGSTPPASANENAMGQLGLPIWLWVANREDRNAVGPIERTASDGGLSVLARGELDRTDWVISRNGQALATVTCRGADAAGTPYDGRDSTLPSPTCGFPADFNVHTGDLTVTATAHWTVTWEGGDQSGTINVTPPPTDTAIRIGETQTILN</sequence>
<reference evidence="3 4" key="1">
    <citation type="submission" date="2018-11" db="EMBL/GenBank/DDBJ databases">
        <title>Sequencing the genomes of 1000 actinobacteria strains.</title>
        <authorList>
            <person name="Klenk H.-P."/>
        </authorList>
    </citation>
    <scope>NUCLEOTIDE SEQUENCE [LARGE SCALE GENOMIC DNA]</scope>
    <source>
        <strain evidence="3 4">DSM 15700</strain>
    </source>
</reference>
<feature type="chain" id="PRO_5018084643" evidence="2">
    <location>
        <begin position="26"/>
        <end position="315"/>
    </location>
</feature>
<organism evidence="3 4">
    <name type="scientific">Myceligenerans xiligouense</name>
    <dbReference type="NCBI Taxonomy" id="253184"/>
    <lineage>
        <taxon>Bacteria</taxon>
        <taxon>Bacillati</taxon>
        <taxon>Actinomycetota</taxon>
        <taxon>Actinomycetes</taxon>
        <taxon>Micrococcales</taxon>
        <taxon>Promicromonosporaceae</taxon>
        <taxon>Myceligenerans</taxon>
    </lineage>
</organism>
<gene>
    <name evidence="3" type="ORF">EDD34_0049</name>
</gene>
<protein>
    <submittedName>
        <fullName evidence="3">Uncharacterized protein</fullName>
    </submittedName>
</protein>
<dbReference type="EMBL" id="RKQZ01000001">
    <property type="protein sequence ID" value="RPF19500.1"/>
    <property type="molecule type" value="Genomic_DNA"/>
</dbReference>
<keyword evidence="2" id="KW-0732">Signal</keyword>
<proteinExistence type="predicted"/>
<evidence type="ECO:0000256" key="2">
    <source>
        <dbReference type="SAM" id="SignalP"/>
    </source>
</evidence>
<feature type="region of interest" description="Disordered" evidence="1">
    <location>
        <begin position="46"/>
        <end position="65"/>
    </location>
</feature>
<evidence type="ECO:0000256" key="1">
    <source>
        <dbReference type="SAM" id="MobiDB-lite"/>
    </source>
</evidence>
<feature type="compositionally biased region" description="Gly residues" evidence="1">
    <location>
        <begin position="49"/>
        <end position="65"/>
    </location>
</feature>
<name>A0A3N4YM39_9MICO</name>
<feature type="signal peptide" evidence="2">
    <location>
        <begin position="1"/>
        <end position="25"/>
    </location>
</feature>
<dbReference type="Proteomes" id="UP000280501">
    <property type="component" value="Unassembled WGS sequence"/>
</dbReference>
<accession>A0A3N4YM39</accession>
<evidence type="ECO:0000313" key="3">
    <source>
        <dbReference type="EMBL" id="RPF19500.1"/>
    </source>
</evidence>